<dbReference type="SMART" id="SM00320">
    <property type="entry name" value="WD40"/>
    <property type="match status" value="6"/>
</dbReference>
<dbReference type="InParanoid" id="D2VEL8"/>
<dbReference type="VEuPathDB" id="AmoebaDB:NAEGRDRAFT_67321"/>
<dbReference type="KEGG" id="ngr:NAEGRDRAFT_67321"/>
<accession>D2VEL8</accession>
<dbReference type="RefSeq" id="XP_002677651.1">
    <property type="nucleotide sequence ID" value="XM_002677605.1"/>
</dbReference>
<dbReference type="STRING" id="5762.D2VEL8"/>
<dbReference type="FunCoup" id="D2VEL8">
    <property type="interactions" value="132"/>
</dbReference>
<dbReference type="EMBL" id="GG738866">
    <property type="protein sequence ID" value="EFC44907.1"/>
    <property type="molecule type" value="Genomic_DNA"/>
</dbReference>
<gene>
    <name evidence="4" type="ORF">NAEGRDRAFT_67321</name>
</gene>
<dbReference type="InterPro" id="IPR015943">
    <property type="entry name" value="WD40/YVTN_repeat-like_dom_sf"/>
</dbReference>
<keyword evidence="2" id="KW-0677">Repeat</keyword>
<dbReference type="InterPro" id="IPR001680">
    <property type="entry name" value="WD40_rpt"/>
</dbReference>
<dbReference type="AlphaFoldDB" id="D2VEL8"/>
<evidence type="ECO:0000256" key="3">
    <source>
        <dbReference type="PROSITE-ProRule" id="PRU00221"/>
    </source>
</evidence>
<evidence type="ECO:0000313" key="5">
    <source>
        <dbReference type="Proteomes" id="UP000006671"/>
    </source>
</evidence>
<dbReference type="Pfam" id="PF00400">
    <property type="entry name" value="WD40"/>
    <property type="match status" value="5"/>
</dbReference>
<organism evidence="5">
    <name type="scientific">Naegleria gruberi</name>
    <name type="common">Amoeba</name>
    <dbReference type="NCBI Taxonomy" id="5762"/>
    <lineage>
        <taxon>Eukaryota</taxon>
        <taxon>Discoba</taxon>
        <taxon>Heterolobosea</taxon>
        <taxon>Tetramitia</taxon>
        <taxon>Eutetramitia</taxon>
        <taxon>Vahlkampfiidae</taxon>
        <taxon>Naegleria</taxon>
    </lineage>
</organism>
<dbReference type="PROSITE" id="PS50082">
    <property type="entry name" value="WD_REPEATS_2"/>
    <property type="match status" value="2"/>
</dbReference>
<evidence type="ECO:0000256" key="2">
    <source>
        <dbReference type="ARBA" id="ARBA00022737"/>
    </source>
</evidence>
<dbReference type="PRINTS" id="PR00320">
    <property type="entry name" value="GPROTEINBRPT"/>
</dbReference>
<dbReference type="Gene3D" id="2.130.10.10">
    <property type="entry name" value="YVTN repeat-like/Quinoprotein amine dehydrogenase"/>
    <property type="match status" value="2"/>
</dbReference>
<dbReference type="PROSITE" id="PS50294">
    <property type="entry name" value="WD_REPEATS_REGION"/>
    <property type="match status" value="2"/>
</dbReference>
<dbReference type="InterPro" id="IPR019775">
    <property type="entry name" value="WD40_repeat_CS"/>
</dbReference>
<feature type="repeat" description="WD" evidence="3">
    <location>
        <begin position="16"/>
        <end position="52"/>
    </location>
</feature>
<dbReference type="PANTHER" id="PTHR19848">
    <property type="entry name" value="WD40 REPEAT PROTEIN"/>
    <property type="match status" value="1"/>
</dbReference>
<dbReference type="eggNOG" id="KOG0274">
    <property type="taxonomic scope" value="Eukaryota"/>
</dbReference>
<keyword evidence="1 3" id="KW-0853">WD repeat</keyword>
<dbReference type="PANTHER" id="PTHR19848:SF8">
    <property type="entry name" value="F-BOX AND WD REPEAT DOMAIN CONTAINING 7"/>
    <property type="match status" value="1"/>
</dbReference>
<keyword evidence="5" id="KW-1185">Reference proteome</keyword>
<sequence length="357" mass="39392">MSWLQNNSNIKIKALLYGHQDFIRVVKVCPFTNQAITGSNDHTVRTWNVNQGVCDRILIGHDSTVSCLTVLRNNLIISGGADHSIRLWDSRNGVGSECVGKLQHVSGVNDLTCWSDLNDFSNDYLIYSVGQDSKLNVWDIRKLGSDDSSTNNHSNVSSYSFDIMSGSSFGGNTSSFGSHIMDSTEHCKINSISTNFGTPFCCHVGKIKDKSVIFVGSTNGSLQALSLNDDHSYTIEKRYNSHYSDITCLSVENDILVSGDNSNHVKIFSVENSEPIISLSEHSDKVTSCQVIGSHVYSGSIDGTICQYSLDASNKSVKLLRTIERLSMQVFSLCVSKDKYLYCGSDEEALRCWDLNL</sequence>
<dbReference type="OMA" id="FGTPFCC"/>
<dbReference type="PROSITE" id="PS00678">
    <property type="entry name" value="WD_REPEATS_1"/>
    <property type="match status" value="2"/>
</dbReference>
<evidence type="ECO:0000313" key="4">
    <source>
        <dbReference type="EMBL" id="EFC44907.1"/>
    </source>
</evidence>
<protein>
    <submittedName>
        <fullName evidence="4">Predicted protein</fullName>
    </submittedName>
</protein>
<proteinExistence type="predicted"/>
<dbReference type="GeneID" id="8848875"/>
<evidence type="ECO:0000256" key="1">
    <source>
        <dbReference type="ARBA" id="ARBA00022574"/>
    </source>
</evidence>
<feature type="repeat" description="WD" evidence="3">
    <location>
        <begin position="58"/>
        <end position="93"/>
    </location>
</feature>
<reference evidence="4 5" key="1">
    <citation type="journal article" date="2010" name="Cell">
        <title>The genome of Naegleria gruberi illuminates early eukaryotic versatility.</title>
        <authorList>
            <person name="Fritz-Laylin L.K."/>
            <person name="Prochnik S.E."/>
            <person name="Ginger M.L."/>
            <person name="Dacks J.B."/>
            <person name="Carpenter M.L."/>
            <person name="Field M.C."/>
            <person name="Kuo A."/>
            <person name="Paredez A."/>
            <person name="Chapman J."/>
            <person name="Pham J."/>
            <person name="Shu S."/>
            <person name="Neupane R."/>
            <person name="Cipriano M."/>
            <person name="Mancuso J."/>
            <person name="Tu H."/>
            <person name="Salamov A."/>
            <person name="Lindquist E."/>
            <person name="Shapiro H."/>
            <person name="Lucas S."/>
            <person name="Grigoriev I.V."/>
            <person name="Cande W.Z."/>
            <person name="Fulton C."/>
            <person name="Rokhsar D.S."/>
            <person name="Dawson S.C."/>
        </authorList>
    </citation>
    <scope>NUCLEOTIDE SEQUENCE [LARGE SCALE GENOMIC DNA]</scope>
    <source>
        <strain evidence="4 5">NEG-M</strain>
    </source>
</reference>
<name>D2VEL8_NAEGR</name>
<dbReference type="InterPro" id="IPR036322">
    <property type="entry name" value="WD40_repeat_dom_sf"/>
</dbReference>
<dbReference type="InterPro" id="IPR020472">
    <property type="entry name" value="WD40_PAC1"/>
</dbReference>
<dbReference type="OrthoDB" id="10256758at2759"/>
<dbReference type="Proteomes" id="UP000006671">
    <property type="component" value="Unassembled WGS sequence"/>
</dbReference>
<dbReference type="SUPFAM" id="SSF50978">
    <property type="entry name" value="WD40 repeat-like"/>
    <property type="match status" value="1"/>
</dbReference>